<evidence type="ECO:0000256" key="11">
    <source>
        <dbReference type="SAM" id="Phobius"/>
    </source>
</evidence>
<reference evidence="12 13" key="2">
    <citation type="submission" date="2018-11" db="EMBL/GenBank/DDBJ databases">
        <authorList>
            <consortium name="Pathogen Informatics"/>
        </authorList>
    </citation>
    <scope>NUCLEOTIDE SEQUENCE [LARGE SCALE GENOMIC DNA]</scope>
</reference>
<dbReference type="Proteomes" id="UP000276776">
    <property type="component" value="Unassembled WGS sequence"/>
</dbReference>
<dbReference type="GO" id="GO:0044233">
    <property type="term" value="C:mitochondria-associated endoplasmic reticulum membrane contact site"/>
    <property type="evidence" value="ECO:0007669"/>
    <property type="project" value="TreeGrafter"/>
</dbReference>
<keyword evidence="7 11" id="KW-0472">Membrane</keyword>
<dbReference type="PANTHER" id="PTHR13906:SF16">
    <property type="entry name" value="LYSOPHOSPHOLIPID ACYLTRANSFERASE 7"/>
    <property type="match status" value="1"/>
</dbReference>
<dbReference type="OrthoDB" id="7663182at2759"/>
<evidence type="ECO:0000313" key="13">
    <source>
        <dbReference type="Proteomes" id="UP000276776"/>
    </source>
</evidence>
<evidence type="ECO:0000256" key="8">
    <source>
        <dbReference type="ARBA" id="ARBA00023315"/>
    </source>
</evidence>
<evidence type="ECO:0000313" key="12">
    <source>
        <dbReference type="EMBL" id="VDN05472.1"/>
    </source>
</evidence>
<evidence type="ECO:0000256" key="1">
    <source>
        <dbReference type="ARBA" id="ARBA00004141"/>
    </source>
</evidence>
<sequence length="252" mass="29798">MRQKEFFDETVYYRIWISVLVFFWMRCRVYSAWMVAESICVLNGIGIYPEESCPSVGKGPNRIDIFKEQMNSKNTRYNSEAVRNLDIWSIEMSASFRSGIRAWNRTVQFWLANYVYKRVPRSIGLVLTMSVSAYWHGIHPGYYLSFLTVPLCMLAEDHLLSLVPRDQNGNLPLSCTVFWYIIRQLGFTLMASGFLLLTWRDTIRYWNSVYFHVHWIMITVIVFSWFYKSVMISTGPKNMEEKPYSREVTKLD</sequence>
<dbReference type="GO" id="GO:0016020">
    <property type="term" value="C:membrane"/>
    <property type="evidence" value="ECO:0007669"/>
    <property type="project" value="UniProtKB-SubCell"/>
</dbReference>
<dbReference type="GO" id="GO:0030258">
    <property type="term" value="P:lipid modification"/>
    <property type="evidence" value="ECO:0007669"/>
    <property type="project" value="TreeGrafter"/>
</dbReference>
<keyword evidence="6 11" id="KW-1133">Transmembrane helix</keyword>
<dbReference type="WBParaSite" id="TCLT_0000797201-mRNA-1">
    <property type="protein sequence ID" value="TCLT_0000797201-mRNA-1"/>
    <property type="gene ID" value="TCLT_0000797201"/>
</dbReference>
<comment type="pathway">
    <text evidence="9">Phospholipid metabolism.</text>
</comment>
<accession>A0A0N5D4R5</accession>
<dbReference type="InterPro" id="IPR004299">
    <property type="entry name" value="MBOAT_fam"/>
</dbReference>
<gene>
    <name evidence="12" type="ORF">TCLT_LOCUS7961</name>
</gene>
<dbReference type="InterPro" id="IPR049941">
    <property type="entry name" value="LPLAT_7/PORCN-like"/>
</dbReference>
<comment type="pathway">
    <text evidence="2">Lipid metabolism; phospholipid metabolism.</text>
</comment>
<dbReference type="AlphaFoldDB" id="A0A0N5D4R5"/>
<dbReference type="OMA" id="HWIMITI"/>
<evidence type="ECO:0000256" key="10">
    <source>
        <dbReference type="ARBA" id="ARBA00093678"/>
    </source>
</evidence>
<dbReference type="PANTHER" id="PTHR13906">
    <property type="entry name" value="PORCUPINE"/>
    <property type="match status" value="1"/>
</dbReference>
<keyword evidence="13" id="KW-1185">Reference proteome</keyword>
<dbReference type="GO" id="GO:0006661">
    <property type="term" value="P:phosphatidylinositol biosynthetic process"/>
    <property type="evidence" value="ECO:0007669"/>
    <property type="project" value="TreeGrafter"/>
</dbReference>
<dbReference type="STRING" id="103827.A0A0N5D4R5"/>
<feature type="transmembrane region" description="Helical" evidence="11">
    <location>
        <begin position="177"/>
        <end position="197"/>
    </location>
</feature>
<dbReference type="Pfam" id="PF03062">
    <property type="entry name" value="MBOAT"/>
    <property type="match status" value="1"/>
</dbReference>
<keyword evidence="4" id="KW-0808">Transferase</keyword>
<evidence type="ECO:0000256" key="4">
    <source>
        <dbReference type="ARBA" id="ARBA00022679"/>
    </source>
</evidence>
<protein>
    <recommendedName>
        <fullName evidence="10">Lysophospholipid acyltransferase 7</fullName>
    </recommendedName>
</protein>
<reference evidence="14" key="1">
    <citation type="submission" date="2017-02" db="UniProtKB">
        <authorList>
            <consortium name="WormBaseParasite"/>
        </authorList>
    </citation>
    <scope>IDENTIFICATION</scope>
</reference>
<evidence type="ECO:0000256" key="3">
    <source>
        <dbReference type="ARBA" id="ARBA00010323"/>
    </source>
</evidence>
<dbReference type="GO" id="GO:0071617">
    <property type="term" value="F:lysophospholipid acyltransferase activity"/>
    <property type="evidence" value="ECO:0007669"/>
    <property type="project" value="TreeGrafter"/>
</dbReference>
<feature type="transmembrane region" description="Helical" evidence="11">
    <location>
        <begin position="209"/>
        <end position="227"/>
    </location>
</feature>
<evidence type="ECO:0000256" key="7">
    <source>
        <dbReference type="ARBA" id="ARBA00023136"/>
    </source>
</evidence>
<comment type="subcellular location">
    <subcellularLocation>
        <location evidence="1">Membrane</location>
        <topology evidence="1">Multi-pass membrane protein</topology>
    </subcellularLocation>
</comment>
<proteinExistence type="inferred from homology"/>
<evidence type="ECO:0000256" key="2">
    <source>
        <dbReference type="ARBA" id="ARBA00005074"/>
    </source>
</evidence>
<keyword evidence="8" id="KW-0012">Acyltransferase</keyword>
<organism evidence="14">
    <name type="scientific">Thelazia callipaeda</name>
    <name type="common">Oriental eyeworm</name>
    <name type="synonym">Parasitic nematode</name>
    <dbReference type="NCBI Taxonomy" id="103827"/>
    <lineage>
        <taxon>Eukaryota</taxon>
        <taxon>Metazoa</taxon>
        <taxon>Ecdysozoa</taxon>
        <taxon>Nematoda</taxon>
        <taxon>Chromadorea</taxon>
        <taxon>Rhabditida</taxon>
        <taxon>Spirurina</taxon>
        <taxon>Spiruromorpha</taxon>
        <taxon>Thelazioidea</taxon>
        <taxon>Thelaziidae</taxon>
        <taxon>Thelazia</taxon>
    </lineage>
</organism>
<evidence type="ECO:0000256" key="9">
    <source>
        <dbReference type="ARBA" id="ARBA00025707"/>
    </source>
</evidence>
<evidence type="ECO:0000256" key="6">
    <source>
        <dbReference type="ARBA" id="ARBA00022989"/>
    </source>
</evidence>
<feature type="transmembrane region" description="Helical" evidence="11">
    <location>
        <begin position="12"/>
        <end position="33"/>
    </location>
</feature>
<comment type="similarity">
    <text evidence="3">Belongs to the membrane-bound acyltransferase family.</text>
</comment>
<keyword evidence="5 11" id="KW-0812">Transmembrane</keyword>
<evidence type="ECO:0000313" key="14">
    <source>
        <dbReference type="WBParaSite" id="TCLT_0000797201-mRNA-1"/>
    </source>
</evidence>
<evidence type="ECO:0000256" key="5">
    <source>
        <dbReference type="ARBA" id="ARBA00022692"/>
    </source>
</evidence>
<name>A0A0N5D4R5_THECL</name>
<dbReference type="EMBL" id="UYYF01004564">
    <property type="protein sequence ID" value="VDN05472.1"/>
    <property type="molecule type" value="Genomic_DNA"/>
</dbReference>